<evidence type="ECO:0000256" key="3">
    <source>
        <dbReference type="ARBA" id="ARBA00023125"/>
    </source>
</evidence>
<dbReference type="Gene3D" id="3.40.190.290">
    <property type="match status" value="1"/>
</dbReference>
<dbReference type="Proteomes" id="UP000094023">
    <property type="component" value="Unassembled WGS sequence"/>
</dbReference>
<evidence type="ECO:0000313" key="7">
    <source>
        <dbReference type="Proteomes" id="UP000094023"/>
    </source>
</evidence>
<dbReference type="OrthoDB" id="155872at2"/>
<evidence type="ECO:0000313" key="6">
    <source>
        <dbReference type="EMBL" id="OAT33706.1"/>
    </source>
</evidence>
<dbReference type="SUPFAM" id="SSF53850">
    <property type="entry name" value="Periplasmic binding protein-like II"/>
    <property type="match status" value="1"/>
</dbReference>
<sequence>MLKIRYLEAFYHVVRLGSVIAAADALFCVPSNITKMIKELESDLSAPLFTREKGRLTVTTFGLHYYDEVCQLLALAGDIEKKYQSNTSYCTLRIGALDIAADYWLPSKIIAFQKAYPNYELKLYRGYSRELENGLLDNRYDIICSDGPLKHPEIESQAGFQSYLQKVGLPTKDSKRDSRINVYSFGNDCLYRTMIEAWIKRQPKGRYHIVDIESYQVIKALVINGFGISFVPQNVITDLQFPENIVGKELIKTETCLAWASFRNETAIEQFITFMKADENRILPATY</sequence>
<evidence type="ECO:0000256" key="2">
    <source>
        <dbReference type="ARBA" id="ARBA00023015"/>
    </source>
</evidence>
<dbReference type="GO" id="GO:0000976">
    <property type="term" value="F:transcription cis-regulatory region binding"/>
    <property type="evidence" value="ECO:0007669"/>
    <property type="project" value="TreeGrafter"/>
</dbReference>
<keyword evidence="3" id="KW-0238">DNA-binding</keyword>
<evidence type="ECO:0000256" key="4">
    <source>
        <dbReference type="ARBA" id="ARBA00023163"/>
    </source>
</evidence>
<name>A0A198GBT5_9GAMM</name>
<dbReference type="PANTHER" id="PTHR30126:SF40">
    <property type="entry name" value="HTH-TYPE TRANSCRIPTIONAL REGULATOR GLTR"/>
    <property type="match status" value="1"/>
</dbReference>
<protein>
    <submittedName>
        <fullName evidence="6">LysR family transcriptional regulator</fullName>
    </submittedName>
</protein>
<keyword evidence="4" id="KW-0804">Transcription</keyword>
<dbReference type="Gene3D" id="1.10.10.10">
    <property type="entry name" value="Winged helix-like DNA-binding domain superfamily/Winged helix DNA-binding domain"/>
    <property type="match status" value="1"/>
</dbReference>
<keyword evidence="7" id="KW-1185">Reference proteome</keyword>
<accession>A0A198GBT5</accession>
<dbReference type="Pfam" id="PF03466">
    <property type="entry name" value="LysR_substrate"/>
    <property type="match status" value="1"/>
</dbReference>
<dbReference type="InterPro" id="IPR000847">
    <property type="entry name" value="LysR_HTH_N"/>
</dbReference>
<dbReference type="PROSITE" id="PS50931">
    <property type="entry name" value="HTH_LYSR"/>
    <property type="match status" value="1"/>
</dbReference>
<evidence type="ECO:0000256" key="1">
    <source>
        <dbReference type="ARBA" id="ARBA00009437"/>
    </source>
</evidence>
<dbReference type="EMBL" id="LXEN01000050">
    <property type="protein sequence ID" value="OAT33706.1"/>
    <property type="molecule type" value="Genomic_DNA"/>
</dbReference>
<gene>
    <name evidence="6" type="ORF">M983_1186</name>
</gene>
<comment type="caution">
    <text evidence="6">The sequence shown here is derived from an EMBL/GenBank/DDBJ whole genome shotgun (WGS) entry which is preliminary data.</text>
</comment>
<dbReference type="AlphaFoldDB" id="A0A198GBT5"/>
<dbReference type="Pfam" id="PF00126">
    <property type="entry name" value="HTH_1"/>
    <property type="match status" value="1"/>
</dbReference>
<dbReference type="RefSeq" id="WP_066748563.1">
    <property type="nucleotide sequence ID" value="NZ_LXEN01000050.1"/>
</dbReference>
<dbReference type="InterPro" id="IPR036388">
    <property type="entry name" value="WH-like_DNA-bd_sf"/>
</dbReference>
<dbReference type="InterPro" id="IPR036390">
    <property type="entry name" value="WH_DNA-bd_sf"/>
</dbReference>
<dbReference type="SUPFAM" id="SSF46785">
    <property type="entry name" value="Winged helix' DNA-binding domain"/>
    <property type="match status" value="1"/>
</dbReference>
<dbReference type="InterPro" id="IPR005119">
    <property type="entry name" value="LysR_subst-bd"/>
</dbReference>
<dbReference type="STRING" id="1354337.M983_1186"/>
<keyword evidence="2" id="KW-0805">Transcription regulation</keyword>
<dbReference type="GO" id="GO:0003700">
    <property type="term" value="F:DNA-binding transcription factor activity"/>
    <property type="evidence" value="ECO:0007669"/>
    <property type="project" value="InterPro"/>
</dbReference>
<dbReference type="CDD" id="cd05466">
    <property type="entry name" value="PBP2_LTTR_substrate"/>
    <property type="match status" value="1"/>
</dbReference>
<organism evidence="6 7">
    <name type="scientific">Proteus myxofaciens ATCC 19692</name>
    <dbReference type="NCBI Taxonomy" id="1354337"/>
    <lineage>
        <taxon>Bacteria</taxon>
        <taxon>Pseudomonadati</taxon>
        <taxon>Pseudomonadota</taxon>
        <taxon>Gammaproteobacteria</taxon>
        <taxon>Enterobacterales</taxon>
        <taxon>Morganellaceae</taxon>
        <taxon>Proteus</taxon>
    </lineage>
</organism>
<evidence type="ECO:0000259" key="5">
    <source>
        <dbReference type="PROSITE" id="PS50931"/>
    </source>
</evidence>
<reference evidence="6 7" key="1">
    <citation type="submission" date="2016-04" db="EMBL/GenBank/DDBJ databases">
        <title>ATOL: Assembling a taxonomically balanced genome-scale reconstruction of the evolutionary history of the Enterobacteriaceae.</title>
        <authorList>
            <person name="Plunkett G.III."/>
            <person name="Neeno-Eckwall E.C."/>
            <person name="Glasner J.D."/>
            <person name="Perna N.T."/>
        </authorList>
    </citation>
    <scope>NUCLEOTIDE SEQUENCE [LARGE SCALE GENOMIC DNA]</scope>
    <source>
        <strain evidence="6 7">ATCC 19692</strain>
    </source>
</reference>
<dbReference type="PANTHER" id="PTHR30126">
    <property type="entry name" value="HTH-TYPE TRANSCRIPTIONAL REGULATOR"/>
    <property type="match status" value="1"/>
</dbReference>
<proteinExistence type="inferred from homology"/>
<feature type="domain" description="HTH lysR-type" evidence="5">
    <location>
        <begin position="2"/>
        <end position="59"/>
    </location>
</feature>
<comment type="similarity">
    <text evidence="1">Belongs to the LysR transcriptional regulatory family.</text>
</comment>